<protein>
    <submittedName>
        <fullName evidence="2">Uncharacterized protein</fullName>
    </submittedName>
</protein>
<dbReference type="RefSeq" id="WP_033300692.1">
    <property type="nucleotide sequence ID" value="NZ_JBHSJE010000008.1"/>
</dbReference>
<keyword evidence="1" id="KW-0812">Transmembrane</keyword>
<name>A0ABV9VEI6_STRAZ</name>
<evidence type="ECO:0000256" key="1">
    <source>
        <dbReference type="SAM" id="Phobius"/>
    </source>
</evidence>
<keyword evidence="3" id="KW-1185">Reference proteome</keyword>
<accession>A0ABV9VEI6</accession>
<dbReference type="Proteomes" id="UP001595908">
    <property type="component" value="Unassembled WGS sequence"/>
</dbReference>
<keyword evidence="1" id="KW-1133">Transmembrane helix</keyword>
<feature type="transmembrane region" description="Helical" evidence="1">
    <location>
        <begin position="59"/>
        <end position="82"/>
    </location>
</feature>
<evidence type="ECO:0000313" key="2">
    <source>
        <dbReference type="EMBL" id="MFC4981683.1"/>
    </source>
</evidence>
<proteinExistence type="predicted"/>
<sequence length="92" mass="9687">MLETGRTDMDAALERLIAGTTSGHNALLRDDDNRLVTQAVLCPAAYTLTRDKPEAMVKLAAAIAATAGLVAGLAVVEAVPHFKRVSRPSSRS</sequence>
<keyword evidence="1" id="KW-0472">Membrane</keyword>
<organism evidence="2 3">
    <name type="scientific">Streptomyces atroolivaceus</name>
    <dbReference type="NCBI Taxonomy" id="66869"/>
    <lineage>
        <taxon>Bacteria</taxon>
        <taxon>Bacillati</taxon>
        <taxon>Actinomycetota</taxon>
        <taxon>Actinomycetes</taxon>
        <taxon>Kitasatosporales</taxon>
        <taxon>Streptomycetaceae</taxon>
        <taxon>Streptomyces</taxon>
    </lineage>
</organism>
<evidence type="ECO:0000313" key="3">
    <source>
        <dbReference type="Proteomes" id="UP001595908"/>
    </source>
</evidence>
<dbReference type="GeneID" id="31233945"/>
<gene>
    <name evidence="2" type="ORF">ACFPL4_25540</name>
</gene>
<comment type="caution">
    <text evidence="2">The sequence shown here is derived from an EMBL/GenBank/DDBJ whole genome shotgun (WGS) entry which is preliminary data.</text>
</comment>
<reference evidence="3" key="1">
    <citation type="journal article" date="2019" name="Int. J. Syst. Evol. Microbiol.">
        <title>The Global Catalogue of Microorganisms (GCM) 10K type strain sequencing project: providing services to taxonomists for standard genome sequencing and annotation.</title>
        <authorList>
            <consortium name="The Broad Institute Genomics Platform"/>
            <consortium name="The Broad Institute Genome Sequencing Center for Infectious Disease"/>
            <person name="Wu L."/>
            <person name="Ma J."/>
        </authorList>
    </citation>
    <scope>NUCLEOTIDE SEQUENCE [LARGE SCALE GENOMIC DNA]</scope>
    <source>
        <strain evidence="3">ICMP 257</strain>
    </source>
</reference>
<dbReference type="EMBL" id="JBHSJE010000008">
    <property type="protein sequence ID" value="MFC4981683.1"/>
    <property type="molecule type" value="Genomic_DNA"/>
</dbReference>